<name>A0A9Q5HW87_SANBA</name>
<sequence length="377" mass="42398">MALGRYDFVKVFYQSSRLLETSHEGDYSFHNETSMQVLSTRMPIEAIDPSEVPPWVFVTTSRQYFQMATVTVLIYEASKILLGALASIAQRVPIAEITSLIELQKRRPRSPVDFVYFANRYSGIFGAIAFLFWNTSEANLPFLEDWVTFVSIDYILILRVLALHSQEKWLSIVLKGSLALQAVGKMAILIYGIKAAVVSLAEDATSCDVGNPPSQWGVVAWVIPMIYGVILMALALYKATEYWRISAGFKGFTLVKVLIQDQIIYFILVIASCALNITNFNLQSSNVFISNVVNELGNPAYLSILGSRMLFNLKEAGERVVNMGTSFRVVSETLSDMDFAQPGNRQRCLFFYITLEIRILIVLHEKGNQDGRHRKLG</sequence>
<accession>A0A9Q5HW87</accession>
<keyword evidence="3" id="KW-1185">Reference proteome</keyword>
<feature type="transmembrane region" description="Helical" evidence="1">
    <location>
        <begin position="176"/>
        <end position="198"/>
    </location>
</feature>
<dbReference type="EMBL" id="LNZH02000194">
    <property type="protein sequence ID" value="OCB87160.1"/>
    <property type="molecule type" value="Genomic_DNA"/>
</dbReference>
<reference evidence="2" key="1">
    <citation type="submission" date="2016-06" db="EMBL/GenBank/DDBJ databases">
        <title>Draft Genome sequence of the fungus Inonotus baumii.</title>
        <authorList>
            <person name="Zhu H."/>
            <person name="Lin W."/>
        </authorList>
    </citation>
    <scope>NUCLEOTIDE SEQUENCE</scope>
    <source>
        <strain evidence="2">821</strain>
    </source>
</reference>
<comment type="caution">
    <text evidence="2">The sequence shown here is derived from an EMBL/GenBank/DDBJ whole genome shotgun (WGS) entry which is preliminary data.</text>
</comment>
<dbReference type="Proteomes" id="UP000757232">
    <property type="component" value="Unassembled WGS sequence"/>
</dbReference>
<evidence type="ECO:0000313" key="3">
    <source>
        <dbReference type="Proteomes" id="UP000757232"/>
    </source>
</evidence>
<gene>
    <name evidence="2" type="ORF">A7U60_g5675</name>
</gene>
<keyword evidence="1" id="KW-0472">Membrane</keyword>
<feature type="transmembrane region" description="Helical" evidence="1">
    <location>
        <begin position="146"/>
        <end position="164"/>
    </location>
</feature>
<keyword evidence="1" id="KW-1133">Transmembrane helix</keyword>
<dbReference type="AlphaFoldDB" id="A0A9Q5HW87"/>
<dbReference type="OrthoDB" id="2958007at2759"/>
<feature type="transmembrane region" description="Helical" evidence="1">
    <location>
        <begin position="218"/>
        <end position="237"/>
    </location>
</feature>
<evidence type="ECO:0000256" key="1">
    <source>
        <dbReference type="SAM" id="Phobius"/>
    </source>
</evidence>
<evidence type="ECO:0000313" key="2">
    <source>
        <dbReference type="EMBL" id="OCB87160.1"/>
    </source>
</evidence>
<keyword evidence="1" id="KW-0812">Transmembrane</keyword>
<organism evidence="2 3">
    <name type="scientific">Sanghuangporus baumii</name>
    <name type="common">Phellinus baumii</name>
    <dbReference type="NCBI Taxonomy" id="108892"/>
    <lineage>
        <taxon>Eukaryota</taxon>
        <taxon>Fungi</taxon>
        <taxon>Dikarya</taxon>
        <taxon>Basidiomycota</taxon>
        <taxon>Agaricomycotina</taxon>
        <taxon>Agaricomycetes</taxon>
        <taxon>Hymenochaetales</taxon>
        <taxon>Hymenochaetaceae</taxon>
        <taxon>Sanghuangporus</taxon>
    </lineage>
</organism>
<feature type="transmembrane region" description="Helical" evidence="1">
    <location>
        <begin position="114"/>
        <end position="134"/>
    </location>
</feature>
<protein>
    <submittedName>
        <fullName evidence="2">Uncharacterized protein</fullName>
    </submittedName>
</protein>
<proteinExistence type="predicted"/>